<keyword evidence="1" id="KW-0175">Coiled coil</keyword>
<dbReference type="PANTHER" id="PTHR40027">
    <property type="entry name" value="CELL DIVISION PROTEIN DIVIC"/>
    <property type="match status" value="1"/>
</dbReference>
<dbReference type="Proteomes" id="UP000182508">
    <property type="component" value="Unassembled WGS sequence"/>
</dbReference>
<gene>
    <name evidence="3" type="ORF">SAMN02910293_02375</name>
</gene>
<dbReference type="Pfam" id="PF04977">
    <property type="entry name" value="DivIC"/>
    <property type="match status" value="1"/>
</dbReference>
<keyword evidence="2" id="KW-1133">Transmembrane helix</keyword>
<evidence type="ECO:0000313" key="3">
    <source>
        <dbReference type="EMBL" id="SDB47614.1"/>
    </source>
</evidence>
<evidence type="ECO:0000313" key="4">
    <source>
        <dbReference type="Proteomes" id="UP000182508"/>
    </source>
</evidence>
<accession>A0A1G6DR20</accession>
<dbReference type="eggNOG" id="COG2919">
    <property type="taxonomic scope" value="Bacteria"/>
</dbReference>
<keyword evidence="2" id="KW-0472">Membrane</keyword>
<keyword evidence="3" id="KW-0131">Cell cycle</keyword>
<sequence>MEKPNVVQLNNQYINDENMRKRYEEEENRKKNRFMGTVLIFVMLLFILPAYNLVNSYMTLQERKEQLVKLTSDYKDLEDQTTSTKQLAERLKNEEYVEKYARGKFYLARSGETIYPVPNLLPK</sequence>
<dbReference type="STRING" id="439219.SAMN02910293_02375"/>
<organism evidence="3 4">
    <name type="scientific">Streptococcus henryi</name>
    <dbReference type="NCBI Taxonomy" id="439219"/>
    <lineage>
        <taxon>Bacteria</taxon>
        <taxon>Bacillati</taxon>
        <taxon>Bacillota</taxon>
        <taxon>Bacilli</taxon>
        <taxon>Lactobacillales</taxon>
        <taxon>Streptococcaceae</taxon>
        <taxon>Streptococcus</taxon>
    </lineage>
</organism>
<dbReference type="InterPro" id="IPR039076">
    <property type="entry name" value="DivIC"/>
</dbReference>
<dbReference type="AlphaFoldDB" id="A0A1G6DR20"/>
<proteinExistence type="predicted"/>
<dbReference type="RefSeq" id="WP_074486769.1">
    <property type="nucleotide sequence ID" value="NZ_FMXP01000050.1"/>
</dbReference>
<evidence type="ECO:0000256" key="1">
    <source>
        <dbReference type="SAM" id="Coils"/>
    </source>
</evidence>
<keyword evidence="4" id="KW-1185">Reference proteome</keyword>
<protein>
    <submittedName>
        <fullName evidence="3">Cell division protein DivIC</fullName>
    </submittedName>
</protein>
<name>A0A1G6DR20_9STRE</name>
<dbReference type="GO" id="GO:0051301">
    <property type="term" value="P:cell division"/>
    <property type="evidence" value="ECO:0007669"/>
    <property type="project" value="UniProtKB-KW"/>
</dbReference>
<keyword evidence="3" id="KW-0132">Cell division</keyword>
<dbReference type="EMBL" id="FMXP01000050">
    <property type="protein sequence ID" value="SDB47614.1"/>
    <property type="molecule type" value="Genomic_DNA"/>
</dbReference>
<evidence type="ECO:0000256" key="2">
    <source>
        <dbReference type="SAM" id="Phobius"/>
    </source>
</evidence>
<dbReference type="InterPro" id="IPR007060">
    <property type="entry name" value="FtsL/DivIC"/>
</dbReference>
<reference evidence="3 4" key="1">
    <citation type="submission" date="2016-10" db="EMBL/GenBank/DDBJ databases">
        <authorList>
            <person name="de Groot N.N."/>
        </authorList>
    </citation>
    <scope>NUCLEOTIDE SEQUENCE [LARGE SCALE GENOMIC DNA]</scope>
    <source>
        <strain evidence="3 4">A-4</strain>
    </source>
</reference>
<feature type="coiled-coil region" evidence="1">
    <location>
        <begin position="60"/>
        <end position="94"/>
    </location>
</feature>
<keyword evidence="2" id="KW-0812">Transmembrane</keyword>
<feature type="transmembrane region" description="Helical" evidence="2">
    <location>
        <begin position="34"/>
        <end position="54"/>
    </location>
</feature>
<dbReference type="PANTHER" id="PTHR40027:SF1">
    <property type="entry name" value="CELL DIVISION PROTEIN DIVIC"/>
    <property type="match status" value="1"/>
</dbReference>